<keyword evidence="1" id="KW-0812">Transmembrane</keyword>
<sequence length="95" mass="10391">MKRLKNVFLHPLTAVAFLVSAVGQLSIGWIEPAWALVSTTSTYWFPAVATTATTLLPEIGYGALGSRILIAAAIVFVGVQLDRLIQRVQTFFDNR</sequence>
<accession>A0A830GKW9</accession>
<keyword evidence="1" id="KW-1133">Transmembrane helix</keyword>
<reference evidence="2" key="1">
    <citation type="journal article" date="2014" name="Int. J. Syst. Evol. Microbiol.">
        <title>Complete genome sequence of Corynebacterium casei LMG S-19264T (=DSM 44701T), isolated from a smear-ripened cheese.</title>
        <authorList>
            <consortium name="US DOE Joint Genome Institute (JGI-PGF)"/>
            <person name="Walter F."/>
            <person name="Albersmeier A."/>
            <person name="Kalinowski J."/>
            <person name="Ruckert C."/>
        </authorList>
    </citation>
    <scope>NUCLEOTIDE SEQUENCE</scope>
    <source>
        <strain evidence="2">JCM 17820</strain>
    </source>
</reference>
<organism evidence="2 3">
    <name type="scientific">Haloarcula pellucida</name>
    <dbReference type="NCBI Taxonomy" id="1427151"/>
    <lineage>
        <taxon>Archaea</taxon>
        <taxon>Methanobacteriati</taxon>
        <taxon>Methanobacteriota</taxon>
        <taxon>Stenosarchaea group</taxon>
        <taxon>Halobacteria</taxon>
        <taxon>Halobacteriales</taxon>
        <taxon>Haloarculaceae</taxon>
        <taxon>Haloarcula</taxon>
    </lineage>
</organism>
<evidence type="ECO:0008006" key="4">
    <source>
        <dbReference type="Google" id="ProtNLM"/>
    </source>
</evidence>
<comment type="caution">
    <text evidence="2">The sequence shown here is derived from an EMBL/GenBank/DDBJ whole genome shotgun (WGS) entry which is preliminary data.</text>
</comment>
<dbReference type="RefSeq" id="WP_188996311.1">
    <property type="nucleotide sequence ID" value="NZ_BMOU01000002.1"/>
</dbReference>
<name>A0A830GKW9_9EURY</name>
<feature type="transmembrane region" description="Helical" evidence="1">
    <location>
        <begin position="59"/>
        <end position="79"/>
    </location>
</feature>
<dbReference type="EMBL" id="BMOU01000002">
    <property type="protein sequence ID" value="GGN92264.1"/>
    <property type="molecule type" value="Genomic_DNA"/>
</dbReference>
<dbReference type="Proteomes" id="UP000605784">
    <property type="component" value="Unassembled WGS sequence"/>
</dbReference>
<evidence type="ECO:0000313" key="3">
    <source>
        <dbReference type="Proteomes" id="UP000605784"/>
    </source>
</evidence>
<evidence type="ECO:0000256" key="1">
    <source>
        <dbReference type="SAM" id="Phobius"/>
    </source>
</evidence>
<keyword evidence="1" id="KW-0472">Membrane</keyword>
<evidence type="ECO:0000313" key="2">
    <source>
        <dbReference type="EMBL" id="GGN92264.1"/>
    </source>
</evidence>
<protein>
    <recommendedName>
        <fullName evidence="4">Potassium channel domain-containing protein</fullName>
    </recommendedName>
</protein>
<reference evidence="2" key="2">
    <citation type="submission" date="2020-09" db="EMBL/GenBank/DDBJ databases">
        <authorList>
            <person name="Sun Q."/>
            <person name="Ohkuma M."/>
        </authorList>
    </citation>
    <scope>NUCLEOTIDE SEQUENCE</scope>
    <source>
        <strain evidence="2">JCM 17820</strain>
    </source>
</reference>
<gene>
    <name evidence="2" type="ORF">GCM10009030_16320</name>
</gene>
<proteinExistence type="predicted"/>
<keyword evidence="3" id="KW-1185">Reference proteome</keyword>
<dbReference type="AlphaFoldDB" id="A0A830GKW9"/>